<dbReference type="GO" id="GO:0006325">
    <property type="term" value="P:chromatin organization"/>
    <property type="evidence" value="ECO:0007669"/>
    <property type="project" value="UniProtKB-KW"/>
</dbReference>
<dbReference type="CDD" id="cd16858">
    <property type="entry name" value="ING_ING3_Yng2p"/>
    <property type="match status" value="1"/>
</dbReference>
<comment type="domain">
    <text evidence="10">The PHD-type zinc finger mediates the binding to H3K4me3.</text>
</comment>
<proteinExistence type="inferred from homology"/>
<feature type="compositionally biased region" description="Acidic residues" evidence="12">
    <location>
        <begin position="250"/>
        <end position="265"/>
    </location>
</feature>
<reference evidence="15" key="1">
    <citation type="submission" date="2020-05" db="EMBL/GenBank/DDBJ databases">
        <title>Evolutionary and genomic comparisons of hybrid uninucleate and nonhybrid Rhizoctonia fungi.</title>
        <authorList>
            <person name="Li C."/>
            <person name="Chen X."/>
        </authorList>
    </citation>
    <scope>NUCLEOTIDE SEQUENCE</scope>
    <source>
        <strain evidence="15">AG-1 IA</strain>
    </source>
</reference>
<dbReference type="Pfam" id="PF12998">
    <property type="entry name" value="ING"/>
    <property type="match status" value="1"/>
</dbReference>
<gene>
    <name evidence="14" type="ORF">RDB_LOCUS67482</name>
    <name evidence="15" type="ORF">RhiXN_04384</name>
</gene>
<evidence type="ECO:0000259" key="13">
    <source>
        <dbReference type="PROSITE" id="PS50016"/>
    </source>
</evidence>
<dbReference type="EMBL" id="CP059658">
    <property type="protein sequence ID" value="QRW16383.1"/>
    <property type="molecule type" value="Genomic_DNA"/>
</dbReference>
<evidence type="ECO:0000256" key="9">
    <source>
        <dbReference type="PROSITE-ProRule" id="PRU00146"/>
    </source>
</evidence>
<dbReference type="InterPro" id="IPR001965">
    <property type="entry name" value="Znf_PHD"/>
</dbReference>
<keyword evidence="6 10" id="KW-0539">Nucleus</keyword>
<dbReference type="Pfam" id="PF00628">
    <property type="entry name" value="PHD"/>
    <property type="match status" value="1"/>
</dbReference>
<reference evidence="14" key="2">
    <citation type="submission" date="2021-01" db="EMBL/GenBank/DDBJ databases">
        <authorList>
            <person name="Kaushik A."/>
        </authorList>
    </citation>
    <scope>NUCLEOTIDE SEQUENCE</scope>
    <source>
        <strain evidence="14">AG1-1A</strain>
    </source>
</reference>
<evidence type="ECO:0000313" key="16">
    <source>
        <dbReference type="Proteomes" id="UP000663840"/>
    </source>
</evidence>
<dbReference type="InterPro" id="IPR011011">
    <property type="entry name" value="Znf_FYVE_PHD"/>
</dbReference>
<dbReference type="PROSITE" id="PS01359">
    <property type="entry name" value="ZF_PHD_1"/>
    <property type="match status" value="1"/>
</dbReference>
<keyword evidence="5 8" id="KW-0862">Zinc</keyword>
<dbReference type="Proteomes" id="UP000650533">
    <property type="component" value="Chromosome 1"/>
</dbReference>
<feature type="domain" description="PHD-type" evidence="13">
    <location>
        <begin position="274"/>
        <end position="325"/>
    </location>
</feature>
<dbReference type="CDD" id="cd15505">
    <property type="entry name" value="PHD_ING"/>
    <property type="match status" value="1"/>
</dbReference>
<dbReference type="SMART" id="SM00249">
    <property type="entry name" value="PHD"/>
    <property type="match status" value="1"/>
</dbReference>
<evidence type="ECO:0000256" key="3">
    <source>
        <dbReference type="ARBA" id="ARBA00022723"/>
    </source>
</evidence>
<dbReference type="PANTHER" id="PTHR10333">
    <property type="entry name" value="INHIBITOR OF GROWTH PROTEIN"/>
    <property type="match status" value="1"/>
</dbReference>
<feature type="binding site" evidence="8">
    <location>
        <position position="277"/>
    </location>
    <ligand>
        <name>Zn(2+)</name>
        <dbReference type="ChEBI" id="CHEBI:29105"/>
        <label>1</label>
    </ligand>
</feature>
<keyword evidence="3 8" id="KW-0479">Metal-binding</keyword>
<evidence type="ECO:0000256" key="6">
    <source>
        <dbReference type="ARBA" id="ARBA00023242"/>
    </source>
</evidence>
<evidence type="ECO:0000313" key="15">
    <source>
        <dbReference type="EMBL" id="QRW16383.1"/>
    </source>
</evidence>
<organism evidence="14 16">
    <name type="scientific">Rhizoctonia solani</name>
    <dbReference type="NCBI Taxonomy" id="456999"/>
    <lineage>
        <taxon>Eukaryota</taxon>
        <taxon>Fungi</taxon>
        <taxon>Dikarya</taxon>
        <taxon>Basidiomycota</taxon>
        <taxon>Agaricomycotina</taxon>
        <taxon>Agaricomycetes</taxon>
        <taxon>Cantharellales</taxon>
        <taxon>Ceratobasidiaceae</taxon>
        <taxon>Rhizoctonia</taxon>
    </lineage>
</organism>
<feature type="binding site" evidence="8">
    <location>
        <position position="319"/>
    </location>
    <ligand>
        <name>Zn(2+)</name>
        <dbReference type="ChEBI" id="CHEBI:29105"/>
        <label>2</label>
    </ligand>
</feature>
<dbReference type="GO" id="GO:0000785">
    <property type="term" value="C:chromatin"/>
    <property type="evidence" value="ECO:0007669"/>
    <property type="project" value="UniProtKB-ARBA"/>
</dbReference>
<dbReference type="InterPro" id="IPR019787">
    <property type="entry name" value="Znf_PHD-finger"/>
</dbReference>
<evidence type="ECO:0000256" key="1">
    <source>
        <dbReference type="ARBA" id="ARBA00004123"/>
    </source>
</evidence>
<feature type="site" description="Histone H3K4me3 binding" evidence="7">
    <location>
        <position position="291"/>
    </location>
</feature>
<evidence type="ECO:0000256" key="7">
    <source>
        <dbReference type="PIRSR" id="PIRSR628651-50"/>
    </source>
</evidence>
<dbReference type="Gene3D" id="3.30.40.10">
    <property type="entry name" value="Zinc/RING finger domain, C3HC4 (zinc finger)"/>
    <property type="match status" value="1"/>
</dbReference>
<dbReference type="Proteomes" id="UP000663840">
    <property type="component" value="Unassembled WGS sequence"/>
</dbReference>
<dbReference type="InterPro" id="IPR013083">
    <property type="entry name" value="Znf_RING/FYVE/PHD"/>
</dbReference>
<evidence type="ECO:0000256" key="8">
    <source>
        <dbReference type="PIRSR" id="PIRSR628651-51"/>
    </source>
</evidence>
<keyword evidence="10" id="KW-0156">Chromatin regulator</keyword>
<comment type="similarity">
    <text evidence="2 10">Belongs to the ING family.</text>
</comment>
<feature type="site" description="Histone H3K4me3 binding" evidence="7">
    <location>
        <position position="287"/>
    </location>
</feature>
<evidence type="ECO:0000256" key="2">
    <source>
        <dbReference type="ARBA" id="ARBA00010210"/>
    </source>
</evidence>
<feature type="compositionally biased region" description="Low complexity" evidence="12">
    <location>
        <begin position="212"/>
        <end position="228"/>
    </location>
</feature>
<comment type="function">
    <text evidence="10">Component of an histone acetyltransferase complex.</text>
</comment>
<feature type="compositionally biased region" description="Polar residues" evidence="12">
    <location>
        <begin position="193"/>
        <end position="203"/>
    </location>
</feature>
<feature type="binding site" evidence="8">
    <location>
        <position position="301"/>
    </location>
    <ligand>
        <name>Zn(2+)</name>
        <dbReference type="ChEBI" id="CHEBI:29105"/>
        <label>1</label>
    </ligand>
</feature>
<comment type="subunit">
    <text evidence="10">Component of an histone acetyltransferase complex. Interacts with H3K4me3 and to a lesser extent with H3K4me2.</text>
</comment>
<evidence type="ECO:0000256" key="5">
    <source>
        <dbReference type="ARBA" id="ARBA00022833"/>
    </source>
</evidence>
<evidence type="ECO:0000313" key="14">
    <source>
        <dbReference type="EMBL" id="CAE6433132.1"/>
    </source>
</evidence>
<dbReference type="SUPFAM" id="SSF57903">
    <property type="entry name" value="FYVE/PHD zinc finger"/>
    <property type="match status" value="1"/>
</dbReference>
<dbReference type="GO" id="GO:0005634">
    <property type="term" value="C:nucleus"/>
    <property type="evidence" value="ECO:0007669"/>
    <property type="project" value="UniProtKB-SubCell"/>
</dbReference>
<dbReference type="SMART" id="SM01408">
    <property type="entry name" value="ING"/>
    <property type="match status" value="1"/>
</dbReference>
<feature type="compositionally biased region" description="Pro residues" evidence="12">
    <location>
        <begin position="179"/>
        <end position="188"/>
    </location>
</feature>
<dbReference type="InterPro" id="IPR019786">
    <property type="entry name" value="Zinc_finger_PHD-type_CS"/>
</dbReference>
<keyword evidence="4 9" id="KW-0863">Zinc-finger</keyword>
<dbReference type="InterPro" id="IPR028651">
    <property type="entry name" value="ING_fam"/>
</dbReference>
<dbReference type="AlphaFoldDB" id="A0A8H2XW07"/>
<dbReference type="Gene3D" id="6.10.140.1740">
    <property type="match status" value="1"/>
</dbReference>
<dbReference type="InterPro" id="IPR024610">
    <property type="entry name" value="ING_N_histone-binding"/>
</dbReference>
<feature type="binding site" evidence="8">
    <location>
        <position position="290"/>
    </location>
    <ligand>
        <name>Zn(2+)</name>
        <dbReference type="ChEBI" id="CHEBI:29105"/>
        <label>2</label>
    </ligand>
</feature>
<comment type="subcellular location">
    <subcellularLocation>
        <location evidence="1 10">Nucleus</location>
    </subcellularLocation>
</comment>
<evidence type="ECO:0000256" key="11">
    <source>
        <dbReference type="SAM" id="Coils"/>
    </source>
</evidence>
<evidence type="ECO:0000256" key="12">
    <source>
        <dbReference type="SAM" id="MobiDB-lite"/>
    </source>
</evidence>
<feature type="binding site" evidence="8">
    <location>
        <position position="304"/>
    </location>
    <ligand>
        <name>Zn(2+)</name>
        <dbReference type="ChEBI" id="CHEBI:29105"/>
        <label>1</label>
    </ligand>
</feature>
<feature type="region of interest" description="Disordered" evidence="12">
    <location>
        <begin position="174"/>
        <end position="270"/>
    </location>
</feature>
<dbReference type="PROSITE" id="PS50016">
    <property type="entry name" value="ZF_PHD_2"/>
    <property type="match status" value="1"/>
</dbReference>
<evidence type="ECO:0000256" key="10">
    <source>
        <dbReference type="RuleBase" id="RU361213"/>
    </source>
</evidence>
<feature type="site" description="Histone H3K4me3 binding" evidence="7">
    <location>
        <position position="276"/>
    </location>
</feature>
<feature type="binding site" evidence="8">
    <location>
        <position position="322"/>
    </location>
    <ligand>
        <name>Zn(2+)</name>
        <dbReference type="ChEBI" id="CHEBI:29105"/>
        <label>2</label>
    </ligand>
</feature>
<keyword evidence="11" id="KW-0175">Coiled coil</keyword>
<dbReference type="GO" id="GO:0008270">
    <property type="term" value="F:zinc ion binding"/>
    <property type="evidence" value="ECO:0007669"/>
    <property type="project" value="UniProtKB-KW"/>
</dbReference>
<feature type="binding site" evidence="8">
    <location>
        <position position="295"/>
    </location>
    <ligand>
        <name>Zn(2+)</name>
        <dbReference type="ChEBI" id="CHEBI:29105"/>
        <label>2</label>
    </ligand>
</feature>
<sequence length="353" mass="37966">MEEAANIASECVYSLDNLPSEVAFLLNEIKAKDQKCQEIQERNKGRMAKAFAHRTGSLSAANPANANPAQKDPFMAGSQAQLQQKIRVDQERIEKLSAQKIALAQRLQQLVMKAAGRVEADLTRVRIASGDLPAPQPVIPDPPSELPPFTIPPTLQIPAASPATIATALPVAVAKPPEPRGAPAPPPTIDALTANSSNPQLQQNKRRRTTTGGASTPIASSPSSTVVIAGVVPATRRMRPHSARRRPDAESDEDVLDEQGDEAEGGEPGATDDALYCFCNEKSYGEMIGCDNGNCAIQWFHMDCVGLKPPVPPDMKWYCSRCKENREDSDVQVAGISPQVVSNKPARKKGRRA</sequence>
<feature type="binding site" evidence="8">
    <location>
        <position position="279"/>
    </location>
    <ligand>
        <name>Zn(2+)</name>
        <dbReference type="ChEBI" id="CHEBI:29105"/>
        <label>1</label>
    </ligand>
</feature>
<protein>
    <recommendedName>
        <fullName evidence="10">Chromatin modification-related protein</fullName>
    </recommendedName>
</protein>
<dbReference type="EMBL" id="CAJMWR010001746">
    <property type="protein sequence ID" value="CAE6433132.1"/>
    <property type="molecule type" value="Genomic_DNA"/>
</dbReference>
<feature type="coiled-coil region" evidence="11">
    <location>
        <begin position="79"/>
        <end position="113"/>
    </location>
</feature>
<name>A0A8H2XW07_9AGAM</name>
<evidence type="ECO:0000256" key="4">
    <source>
        <dbReference type="ARBA" id="ARBA00022771"/>
    </source>
</evidence>
<accession>A0A8H2XW07</accession>
<feature type="site" description="Histone H3K4me3 binding" evidence="7">
    <location>
        <position position="299"/>
    </location>
</feature>